<dbReference type="PANTHER" id="PTHR12398">
    <property type="entry name" value="PROTEIN PHOSPHATASE INHIBITOR"/>
    <property type="match status" value="1"/>
</dbReference>
<protein>
    <submittedName>
        <fullName evidence="2">Protein phosphatase inhibitor 2 (IPP-2)</fullName>
    </submittedName>
</protein>
<dbReference type="PANTHER" id="PTHR12398:SF20">
    <property type="entry name" value="PROTEIN PHOSPHATASE 1 REGULATORY INHIBITOR SUBUNIT 2"/>
    <property type="match status" value="1"/>
</dbReference>
<feature type="compositionally biased region" description="Basic and acidic residues" evidence="1">
    <location>
        <begin position="113"/>
        <end position="125"/>
    </location>
</feature>
<dbReference type="EMBL" id="JATAAI010000003">
    <property type="protein sequence ID" value="KAK1747135.1"/>
    <property type="molecule type" value="Genomic_DNA"/>
</dbReference>
<sequence length="218" mass="25057">MHYTDILERDTTNNTMDSTNIKKPPADTVHPILKHPRDDGSPSKASKTAAASAAASDGNKSDNSRHIAWDEHAIEEHDLLRGTRMKIDEPNTPYTHYDHHSDEESTSSGHHPRSPDENHPHHEKNSLANQWGDISSKLQAVADKRDACPLSPALSRDSNMSEEEEMKKTEEHEKKFKDLRKKHYNEAEMMRKWREEHANMDDEEDDEDDDEEDAKMKE</sequence>
<feature type="region of interest" description="Disordered" evidence="1">
    <location>
        <begin position="1"/>
        <end position="218"/>
    </location>
</feature>
<reference evidence="2" key="1">
    <citation type="submission" date="2023-06" db="EMBL/GenBank/DDBJ databases">
        <title>Survivors Of The Sea: Transcriptome response of Skeletonema marinoi to long-term dormancy.</title>
        <authorList>
            <person name="Pinder M.I.M."/>
            <person name="Kourtchenko O."/>
            <person name="Robertson E.K."/>
            <person name="Larsson T."/>
            <person name="Maumus F."/>
            <person name="Osuna-Cruz C.M."/>
            <person name="Vancaester E."/>
            <person name="Stenow R."/>
            <person name="Vandepoele K."/>
            <person name="Ploug H."/>
            <person name="Bruchert V."/>
            <person name="Godhe A."/>
            <person name="Topel M."/>
        </authorList>
    </citation>
    <scope>NUCLEOTIDE SEQUENCE</scope>
    <source>
        <strain evidence="2">R05AC</strain>
    </source>
</reference>
<dbReference type="Pfam" id="PF04979">
    <property type="entry name" value="IPP-2"/>
    <property type="match status" value="1"/>
</dbReference>
<organism evidence="2 3">
    <name type="scientific">Skeletonema marinoi</name>
    <dbReference type="NCBI Taxonomy" id="267567"/>
    <lineage>
        <taxon>Eukaryota</taxon>
        <taxon>Sar</taxon>
        <taxon>Stramenopiles</taxon>
        <taxon>Ochrophyta</taxon>
        <taxon>Bacillariophyta</taxon>
        <taxon>Coscinodiscophyceae</taxon>
        <taxon>Thalassiosirophycidae</taxon>
        <taxon>Thalassiosirales</taxon>
        <taxon>Skeletonemataceae</taxon>
        <taxon>Skeletonema</taxon>
        <taxon>Skeletonema marinoi-dohrnii complex</taxon>
    </lineage>
</organism>
<keyword evidence="2" id="KW-0650">Protein phosphatase inhibitor</keyword>
<proteinExistence type="predicted"/>
<dbReference type="GO" id="GO:0004864">
    <property type="term" value="F:protein phosphatase inhibitor activity"/>
    <property type="evidence" value="ECO:0007669"/>
    <property type="project" value="UniProtKB-KW"/>
</dbReference>
<feature type="compositionally biased region" description="Basic and acidic residues" evidence="1">
    <location>
        <begin position="59"/>
        <end position="89"/>
    </location>
</feature>
<dbReference type="Proteomes" id="UP001224775">
    <property type="component" value="Unassembled WGS sequence"/>
</dbReference>
<feature type="compositionally biased region" description="Basic and acidic residues" evidence="1">
    <location>
        <begin position="165"/>
        <end position="176"/>
    </location>
</feature>
<dbReference type="GO" id="GO:0009966">
    <property type="term" value="P:regulation of signal transduction"/>
    <property type="evidence" value="ECO:0007669"/>
    <property type="project" value="InterPro"/>
</dbReference>
<feature type="compositionally biased region" description="Basic and acidic residues" evidence="1">
    <location>
        <begin position="184"/>
        <end position="200"/>
    </location>
</feature>
<dbReference type="AlphaFoldDB" id="A0AAD9DIQ4"/>
<feature type="compositionally biased region" description="Basic and acidic residues" evidence="1">
    <location>
        <begin position="1"/>
        <end position="11"/>
    </location>
</feature>
<feature type="compositionally biased region" description="Polar residues" evidence="1">
    <location>
        <begin position="12"/>
        <end position="21"/>
    </location>
</feature>
<evidence type="ECO:0000313" key="3">
    <source>
        <dbReference type="Proteomes" id="UP001224775"/>
    </source>
</evidence>
<feature type="compositionally biased region" description="Low complexity" evidence="1">
    <location>
        <begin position="42"/>
        <end position="58"/>
    </location>
</feature>
<evidence type="ECO:0000256" key="1">
    <source>
        <dbReference type="SAM" id="MobiDB-lite"/>
    </source>
</evidence>
<accession>A0AAD9DIQ4</accession>
<feature type="compositionally biased region" description="Acidic residues" evidence="1">
    <location>
        <begin position="201"/>
        <end position="218"/>
    </location>
</feature>
<evidence type="ECO:0000313" key="2">
    <source>
        <dbReference type="EMBL" id="KAK1747135.1"/>
    </source>
</evidence>
<name>A0AAD9DIQ4_9STRA</name>
<dbReference type="InterPro" id="IPR007062">
    <property type="entry name" value="PPI-2"/>
</dbReference>
<comment type="caution">
    <text evidence="2">The sequence shown here is derived from an EMBL/GenBank/DDBJ whole genome shotgun (WGS) entry which is preliminary data.</text>
</comment>
<keyword evidence="3" id="KW-1185">Reference proteome</keyword>
<gene>
    <name evidence="2" type="ORF">QTG54_002479</name>
</gene>
<feature type="compositionally biased region" description="Polar residues" evidence="1">
    <location>
        <begin position="126"/>
        <end position="138"/>
    </location>
</feature>